<evidence type="ECO:0000313" key="1">
    <source>
        <dbReference type="EMBL" id="CAH1969825.1"/>
    </source>
</evidence>
<organism evidence="1 2">
    <name type="scientific">Acanthoscelides obtectus</name>
    <name type="common">Bean weevil</name>
    <name type="synonym">Bruchus obtectus</name>
    <dbReference type="NCBI Taxonomy" id="200917"/>
    <lineage>
        <taxon>Eukaryota</taxon>
        <taxon>Metazoa</taxon>
        <taxon>Ecdysozoa</taxon>
        <taxon>Arthropoda</taxon>
        <taxon>Hexapoda</taxon>
        <taxon>Insecta</taxon>
        <taxon>Pterygota</taxon>
        <taxon>Neoptera</taxon>
        <taxon>Endopterygota</taxon>
        <taxon>Coleoptera</taxon>
        <taxon>Polyphaga</taxon>
        <taxon>Cucujiformia</taxon>
        <taxon>Chrysomeloidea</taxon>
        <taxon>Chrysomelidae</taxon>
        <taxon>Bruchinae</taxon>
        <taxon>Bruchini</taxon>
        <taxon>Acanthoscelides</taxon>
    </lineage>
</organism>
<reference evidence="1" key="1">
    <citation type="submission" date="2022-03" db="EMBL/GenBank/DDBJ databases">
        <authorList>
            <person name="Sayadi A."/>
        </authorList>
    </citation>
    <scope>NUCLEOTIDE SEQUENCE</scope>
</reference>
<dbReference type="EMBL" id="CAKOFQ010006766">
    <property type="protein sequence ID" value="CAH1969825.1"/>
    <property type="molecule type" value="Genomic_DNA"/>
</dbReference>
<dbReference type="PANTHER" id="PTHR37162:SF1">
    <property type="entry name" value="BED-TYPE DOMAIN-CONTAINING PROTEIN"/>
    <property type="match status" value="1"/>
</dbReference>
<accession>A0A9P0KEF5</accession>
<name>A0A9P0KEF5_ACAOB</name>
<evidence type="ECO:0000313" key="2">
    <source>
        <dbReference type="Proteomes" id="UP001152888"/>
    </source>
</evidence>
<keyword evidence="2" id="KW-1185">Reference proteome</keyword>
<protein>
    <submittedName>
        <fullName evidence="1">Uncharacterized protein</fullName>
    </submittedName>
</protein>
<dbReference type="OrthoDB" id="6779315at2759"/>
<dbReference type="PANTHER" id="PTHR37162">
    <property type="entry name" value="HAT FAMILY DIMERISATION DOMAINCONTAINING PROTEIN-RELATED"/>
    <property type="match status" value="1"/>
</dbReference>
<gene>
    <name evidence="1" type="ORF">ACAOBT_LOCUS8578</name>
</gene>
<sequence length="142" mass="16239">MHSARHAIKILCDKSEIQKHSSGKQHTKLVKSLHTHKTLTDMTSYMEKISLNNKFKTVEIRIATYAAEHNISFNTLNHLSEIIRISFDDSEIAKNFTCSRTKATAIVNNVLGQYSFKNSINLLQTNKFSLIADSFIQLNIWI</sequence>
<comment type="caution">
    <text evidence="1">The sequence shown here is derived from an EMBL/GenBank/DDBJ whole genome shotgun (WGS) entry which is preliminary data.</text>
</comment>
<dbReference type="Proteomes" id="UP001152888">
    <property type="component" value="Unassembled WGS sequence"/>
</dbReference>
<dbReference type="AlphaFoldDB" id="A0A9P0KEF5"/>
<proteinExistence type="predicted"/>